<dbReference type="Proteomes" id="UP001527181">
    <property type="component" value="Unassembled WGS sequence"/>
</dbReference>
<dbReference type="InterPro" id="IPR036614">
    <property type="entry name" value="RusA-like_sf"/>
</dbReference>
<dbReference type="Pfam" id="PF05866">
    <property type="entry name" value="RusA"/>
    <property type="match status" value="1"/>
</dbReference>
<dbReference type="InterPro" id="IPR008822">
    <property type="entry name" value="Endonuclease_RusA-like"/>
</dbReference>
<comment type="caution">
    <text evidence="2">The sequence shown here is derived from an EMBL/GenBank/DDBJ whole genome shotgun (WGS) entry which is preliminary data.</text>
</comment>
<proteinExistence type="predicted"/>
<dbReference type="SUPFAM" id="SSF103084">
    <property type="entry name" value="Holliday junction resolvase RusA"/>
    <property type="match status" value="1"/>
</dbReference>
<evidence type="ECO:0000313" key="3">
    <source>
        <dbReference type="Proteomes" id="UP001527181"/>
    </source>
</evidence>
<gene>
    <name evidence="2" type="ORF">M5X12_07325</name>
</gene>
<dbReference type="RefSeq" id="WP_268599566.1">
    <property type="nucleotide sequence ID" value="NZ_JAMDNP010000011.1"/>
</dbReference>
<organism evidence="2 3">
    <name type="scientific">Paenibacillus alvei</name>
    <name type="common">Bacillus alvei</name>
    <dbReference type="NCBI Taxonomy" id="44250"/>
    <lineage>
        <taxon>Bacteria</taxon>
        <taxon>Bacillati</taxon>
        <taxon>Bacillota</taxon>
        <taxon>Bacilli</taxon>
        <taxon>Bacillales</taxon>
        <taxon>Paenibacillaceae</taxon>
        <taxon>Paenibacillus</taxon>
    </lineage>
</organism>
<keyword evidence="3" id="KW-1185">Reference proteome</keyword>
<evidence type="ECO:0000256" key="1">
    <source>
        <dbReference type="SAM" id="MobiDB-lite"/>
    </source>
</evidence>
<evidence type="ECO:0000313" key="2">
    <source>
        <dbReference type="EMBL" id="MCY9760386.1"/>
    </source>
</evidence>
<name>A0ABT4GVA7_PAEAL</name>
<protein>
    <submittedName>
        <fullName evidence="2">RusA family crossover junction endodeoxyribonuclease</fullName>
    </submittedName>
</protein>
<feature type="compositionally biased region" description="Basic residues" evidence="1">
    <location>
        <begin position="14"/>
        <end position="24"/>
    </location>
</feature>
<feature type="region of interest" description="Disordered" evidence="1">
    <location>
        <begin position="1"/>
        <end position="28"/>
    </location>
</feature>
<reference evidence="2 3" key="1">
    <citation type="submission" date="2022-05" db="EMBL/GenBank/DDBJ databases">
        <title>Genome Sequencing of Bee-Associated Microbes.</title>
        <authorList>
            <person name="Dunlap C."/>
        </authorList>
    </citation>
    <scope>NUCLEOTIDE SEQUENCE [LARGE SCALE GENOMIC DNA]</scope>
    <source>
        <strain evidence="2 3">NRRL B-04010</strain>
    </source>
</reference>
<accession>A0ABT4GVA7</accession>
<sequence length="122" mass="13852">MNPKEYSFTVPGRPRPKGRPRFGRGGRAFTPKETVEYERKIREAAIASGVSLIDSDDLTFTVHVYVKNRVHGDVDNYVKAASDALNKVAYQDDKQIKHIHGHLFYDADERMEIEIKETGICA</sequence>
<dbReference type="EMBL" id="JAMDNP010000011">
    <property type="protein sequence ID" value="MCY9760386.1"/>
    <property type="molecule type" value="Genomic_DNA"/>
</dbReference>
<dbReference type="Gene3D" id="3.30.1330.70">
    <property type="entry name" value="Holliday junction resolvase RusA"/>
    <property type="match status" value="1"/>
</dbReference>